<dbReference type="GO" id="GO:0016226">
    <property type="term" value="P:iron-sulfur cluster assembly"/>
    <property type="evidence" value="ECO:0007669"/>
    <property type="project" value="TreeGrafter"/>
</dbReference>
<keyword evidence="1 3" id="KW-0853">WD repeat</keyword>
<feature type="repeat" description="WD" evidence="3">
    <location>
        <begin position="69"/>
        <end position="101"/>
    </location>
</feature>
<gene>
    <name evidence="4" type="ORF">HaLaN_24559</name>
</gene>
<dbReference type="InterPro" id="IPR020472">
    <property type="entry name" value="WD40_PAC1"/>
</dbReference>
<dbReference type="GO" id="GO:0097361">
    <property type="term" value="C:cytosolic [4Fe-4S] assembly targeting complex"/>
    <property type="evidence" value="ECO:0007669"/>
    <property type="project" value="TreeGrafter"/>
</dbReference>
<dbReference type="InterPro" id="IPR036322">
    <property type="entry name" value="WD40_repeat_dom_sf"/>
</dbReference>
<name>A0A699ZUP8_HAELA</name>
<evidence type="ECO:0000313" key="5">
    <source>
        <dbReference type="Proteomes" id="UP000485058"/>
    </source>
</evidence>
<dbReference type="AlphaFoldDB" id="A0A699ZUP8"/>
<dbReference type="PANTHER" id="PTHR19920">
    <property type="entry name" value="WD40 PROTEIN CIAO1"/>
    <property type="match status" value="1"/>
</dbReference>
<feature type="repeat" description="WD" evidence="3">
    <location>
        <begin position="113"/>
        <end position="145"/>
    </location>
</feature>
<dbReference type="PANTHER" id="PTHR19920:SF0">
    <property type="entry name" value="CYTOSOLIC IRON-SULFUR PROTEIN ASSEMBLY PROTEIN CIAO1-RELATED"/>
    <property type="match status" value="1"/>
</dbReference>
<dbReference type="SUPFAM" id="SSF50978">
    <property type="entry name" value="WD40 repeat-like"/>
    <property type="match status" value="1"/>
</dbReference>
<accession>A0A699ZUP8</accession>
<dbReference type="Gene3D" id="2.130.10.10">
    <property type="entry name" value="YVTN repeat-like/Quinoprotein amine dehydrogenase"/>
    <property type="match status" value="3"/>
</dbReference>
<feature type="repeat" description="WD" evidence="3">
    <location>
        <begin position="7"/>
        <end position="38"/>
    </location>
</feature>
<feature type="repeat" description="WD" evidence="3">
    <location>
        <begin position="231"/>
        <end position="268"/>
    </location>
</feature>
<keyword evidence="2" id="KW-0677">Repeat</keyword>
<dbReference type="SMART" id="SM00320">
    <property type="entry name" value="WD40"/>
    <property type="match status" value="5"/>
</dbReference>
<dbReference type="PROSITE" id="PS50294">
    <property type="entry name" value="WD_REPEATS_REGION"/>
    <property type="match status" value="4"/>
</dbReference>
<dbReference type="Proteomes" id="UP000485058">
    <property type="component" value="Unassembled WGS sequence"/>
</dbReference>
<comment type="caution">
    <text evidence="4">The sequence shown here is derived from an EMBL/GenBank/DDBJ whole genome shotgun (WGS) entry which is preliminary data.</text>
</comment>
<dbReference type="PROSITE" id="PS50082">
    <property type="entry name" value="WD_REPEATS_2"/>
    <property type="match status" value="4"/>
</dbReference>
<protein>
    <submittedName>
        <fullName evidence="4">Probable cytosolic iron-sulfur protein assembly protein CIAO1 homolog</fullName>
    </submittedName>
</protein>
<dbReference type="InterPro" id="IPR015943">
    <property type="entry name" value="WD40/YVTN_repeat-like_dom_sf"/>
</dbReference>
<evidence type="ECO:0000313" key="4">
    <source>
        <dbReference type="EMBL" id="GFH26413.1"/>
    </source>
</evidence>
<organism evidence="4 5">
    <name type="scientific">Haematococcus lacustris</name>
    <name type="common">Green alga</name>
    <name type="synonym">Haematococcus pluvialis</name>
    <dbReference type="NCBI Taxonomy" id="44745"/>
    <lineage>
        <taxon>Eukaryota</taxon>
        <taxon>Viridiplantae</taxon>
        <taxon>Chlorophyta</taxon>
        <taxon>core chlorophytes</taxon>
        <taxon>Chlorophyceae</taxon>
        <taxon>CS clade</taxon>
        <taxon>Chlamydomonadales</taxon>
        <taxon>Haematococcaceae</taxon>
        <taxon>Haematococcus</taxon>
    </lineage>
</organism>
<keyword evidence="5" id="KW-1185">Reference proteome</keyword>
<reference evidence="4 5" key="1">
    <citation type="submission" date="2020-02" db="EMBL/GenBank/DDBJ databases">
        <title>Draft genome sequence of Haematococcus lacustris strain NIES-144.</title>
        <authorList>
            <person name="Morimoto D."/>
            <person name="Nakagawa S."/>
            <person name="Yoshida T."/>
            <person name="Sawayama S."/>
        </authorList>
    </citation>
    <scope>NUCLEOTIDE SEQUENCE [LARGE SCALE GENOMIC DNA]</scope>
    <source>
        <strain evidence="4 5">NIES-144</strain>
    </source>
</reference>
<sequence>MQELQVLEGHTDRVWAVAWSPSGENLASCSGDKTVRLWRERRAPHPNLTELNLNGSETRSEWFCAAVLEDGHSRAIRSLSWAPSGRQLAVASFDATTTIWEEQGRVWEQVASLEGHENEVKCVAWSPAGDLVATCGRDKSVWLWESLPGHEFECVDVKQGHKQAPRWRCCCTLAGCHERPVFTVDWSPMGGNMVATGDGDNAVMVFVPQVAASSEGQAEFATAWQLHAARTDAHAADVNCVRWHPNRAGLLASCSDDGSIKLWRVQGP</sequence>
<dbReference type="CDD" id="cd00200">
    <property type="entry name" value="WD40"/>
    <property type="match status" value="1"/>
</dbReference>
<dbReference type="PRINTS" id="PR00320">
    <property type="entry name" value="GPROTEINBRPT"/>
</dbReference>
<dbReference type="Pfam" id="PF00400">
    <property type="entry name" value="WD40"/>
    <property type="match status" value="5"/>
</dbReference>
<evidence type="ECO:0000256" key="2">
    <source>
        <dbReference type="ARBA" id="ARBA00022737"/>
    </source>
</evidence>
<dbReference type="InterPro" id="IPR001680">
    <property type="entry name" value="WD40_rpt"/>
</dbReference>
<evidence type="ECO:0000256" key="1">
    <source>
        <dbReference type="ARBA" id="ARBA00022574"/>
    </source>
</evidence>
<dbReference type="EMBL" id="BLLF01003120">
    <property type="protein sequence ID" value="GFH26413.1"/>
    <property type="molecule type" value="Genomic_DNA"/>
</dbReference>
<proteinExistence type="predicted"/>
<evidence type="ECO:0000256" key="3">
    <source>
        <dbReference type="PROSITE-ProRule" id="PRU00221"/>
    </source>
</evidence>